<name>A0A9D5A057_PEA</name>
<dbReference type="AlphaFoldDB" id="A0A9D5A057"/>
<protein>
    <submittedName>
        <fullName evidence="2">Uncharacterized protein</fullName>
    </submittedName>
</protein>
<gene>
    <name evidence="2" type="ORF">KIW84_074620</name>
</gene>
<keyword evidence="3" id="KW-1185">Reference proteome</keyword>
<feature type="compositionally biased region" description="Basic residues" evidence="1">
    <location>
        <begin position="98"/>
        <end position="108"/>
    </location>
</feature>
<sequence>MANCIEEDSNIMFQRPTPLMMVEQVMEKMFKCVVHHYGDFAREYANFKKSGYQWRANEYDYENELYETCYSPVIYPVNGEALWTKLDDVDLQPPPIKRQPRRPKKKRNREVGEMVRDETHLKRANHGIKCSRFHKEGHNKATCKLPQPVVPLTQVAEGASTQ</sequence>
<evidence type="ECO:0000313" key="3">
    <source>
        <dbReference type="Proteomes" id="UP001058974"/>
    </source>
</evidence>
<accession>A0A9D5A057</accession>
<dbReference type="Proteomes" id="UP001058974">
    <property type="component" value="Chromosome 7"/>
</dbReference>
<comment type="caution">
    <text evidence="2">The sequence shown here is derived from an EMBL/GenBank/DDBJ whole genome shotgun (WGS) entry which is preliminary data.</text>
</comment>
<dbReference type="Gramene" id="Psat07G0462000-T1">
    <property type="protein sequence ID" value="KAI5389033.1"/>
    <property type="gene ID" value="KIW84_074620"/>
</dbReference>
<dbReference type="EMBL" id="JAMSHJ010000007">
    <property type="protein sequence ID" value="KAI5389033.1"/>
    <property type="molecule type" value="Genomic_DNA"/>
</dbReference>
<proteinExistence type="predicted"/>
<evidence type="ECO:0000256" key="1">
    <source>
        <dbReference type="SAM" id="MobiDB-lite"/>
    </source>
</evidence>
<organism evidence="2 3">
    <name type="scientific">Pisum sativum</name>
    <name type="common">Garden pea</name>
    <name type="synonym">Lathyrus oleraceus</name>
    <dbReference type="NCBI Taxonomy" id="3888"/>
    <lineage>
        <taxon>Eukaryota</taxon>
        <taxon>Viridiplantae</taxon>
        <taxon>Streptophyta</taxon>
        <taxon>Embryophyta</taxon>
        <taxon>Tracheophyta</taxon>
        <taxon>Spermatophyta</taxon>
        <taxon>Magnoliopsida</taxon>
        <taxon>eudicotyledons</taxon>
        <taxon>Gunneridae</taxon>
        <taxon>Pentapetalae</taxon>
        <taxon>rosids</taxon>
        <taxon>fabids</taxon>
        <taxon>Fabales</taxon>
        <taxon>Fabaceae</taxon>
        <taxon>Papilionoideae</taxon>
        <taxon>50 kb inversion clade</taxon>
        <taxon>NPAAA clade</taxon>
        <taxon>Hologalegina</taxon>
        <taxon>IRL clade</taxon>
        <taxon>Fabeae</taxon>
        <taxon>Lathyrus</taxon>
    </lineage>
</organism>
<evidence type="ECO:0000313" key="2">
    <source>
        <dbReference type="EMBL" id="KAI5389033.1"/>
    </source>
</evidence>
<reference evidence="2 3" key="1">
    <citation type="journal article" date="2022" name="Nat. Genet.">
        <title>Improved pea reference genome and pan-genome highlight genomic features and evolutionary characteristics.</title>
        <authorList>
            <person name="Yang T."/>
            <person name="Liu R."/>
            <person name="Luo Y."/>
            <person name="Hu S."/>
            <person name="Wang D."/>
            <person name="Wang C."/>
            <person name="Pandey M.K."/>
            <person name="Ge S."/>
            <person name="Xu Q."/>
            <person name="Li N."/>
            <person name="Li G."/>
            <person name="Huang Y."/>
            <person name="Saxena R.K."/>
            <person name="Ji Y."/>
            <person name="Li M."/>
            <person name="Yan X."/>
            <person name="He Y."/>
            <person name="Liu Y."/>
            <person name="Wang X."/>
            <person name="Xiang C."/>
            <person name="Varshney R.K."/>
            <person name="Ding H."/>
            <person name="Gao S."/>
            <person name="Zong X."/>
        </authorList>
    </citation>
    <scope>NUCLEOTIDE SEQUENCE [LARGE SCALE GENOMIC DNA]</scope>
    <source>
        <strain evidence="2 3">cv. Zhongwan 6</strain>
    </source>
</reference>
<feature type="region of interest" description="Disordered" evidence="1">
    <location>
        <begin position="91"/>
        <end position="113"/>
    </location>
</feature>